<evidence type="ECO:0000256" key="2">
    <source>
        <dbReference type="ARBA" id="ARBA00023015"/>
    </source>
</evidence>
<dbReference type="AlphaFoldDB" id="A0A8T0H9F4"/>
<proteinExistence type="predicted"/>
<organism evidence="9 10">
    <name type="scientific">Ceratodon purpureus</name>
    <name type="common">Fire moss</name>
    <name type="synonym">Dicranum purpureum</name>
    <dbReference type="NCBI Taxonomy" id="3225"/>
    <lineage>
        <taxon>Eukaryota</taxon>
        <taxon>Viridiplantae</taxon>
        <taxon>Streptophyta</taxon>
        <taxon>Embryophyta</taxon>
        <taxon>Bryophyta</taxon>
        <taxon>Bryophytina</taxon>
        <taxon>Bryopsida</taxon>
        <taxon>Dicranidae</taxon>
        <taxon>Pseudoditrichales</taxon>
        <taxon>Ditrichaceae</taxon>
        <taxon>Ceratodon</taxon>
    </lineage>
</organism>
<gene>
    <name evidence="9" type="ORF">KC19_7G010100</name>
</gene>
<feature type="region of interest" description="Disordered" evidence="6">
    <location>
        <begin position="93"/>
        <end position="143"/>
    </location>
</feature>
<evidence type="ECO:0000313" key="10">
    <source>
        <dbReference type="Proteomes" id="UP000822688"/>
    </source>
</evidence>
<dbReference type="Pfam" id="PF22754">
    <property type="entry name" value="bHLH-TF_ACT-like_plant"/>
    <property type="match status" value="1"/>
</dbReference>
<evidence type="ECO:0000256" key="5">
    <source>
        <dbReference type="SAM" id="Coils"/>
    </source>
</evidence>
<dbReference type="InterPro" id="IPR051358">
    <property type="entry name" value="TF_AMS/ICE1/BHLH6-like"/>
</dbReference>
<dbReference type="OrthoDB" id="623055at2759"/>
<name>A0A8T0H9F4_CERPU</name>
<evidence type="ECO:0000259" key="7">
    <source>
        <dbReference type="PROSITE" id="PS50888"/>
    </source>
</evidence>
<feature type="region of interest" description="Disordered" evidence="6">
    <location>
        <begin position="228"/>
        <end position="252"/>
    </location>
</feature>
<dbReference type="PROSITE" id="PS51671">
    <property type="entry name" value="ACT"/>
    <property type="match status" value="1"/>
</dbReference>
<protein>
    <recommendedName>
        <fullName evidence="11">BHLH domain-containing protein</fullName>
    </recommendedName>
</protein>
<accession>A0A8T0H9F4</accession>
<dbReference type="Gene3D" id="4.10.280.10">
    <property type="entry name" value="Helix-loop-helix DNA-binding domain"/>
    <property type="match status" value="1"/>
</dbReference>
<dbReference type="GO" id="GO:0046983">
    <property type="term" value="F:protein dimerization activity"/>
    <property type="evidence" value="ECO:0007669"/>
    <property type="project" value="InterPro"/>
</dbReference>
<comment type="subcellular location">
    <subcellularLocation>
        <location evidence="1">Nucleus</location>
    </subcellularLocation>
</comment>
<feature type="coiled-coil region" evidence="5">
    <location>
        <begin position="281"/>
        <end position="308"/>
    </location>
</feature>
<dbReference type="GO" id="GO:0003700">
    <property type="term" value="F:DNA-binding transcription factor activity"/>
    <property type="evidence" value="ECO:0007669"/>
    <property type="project" value="TreeGrafter"/>
</dbReference>
<evidence type="ECO:0000313" key="9">
    <source>
        <dbReference type="EMBL" id="KAG0565722.1"/>
    </source>
</evidence>
<dbReference type="InterPro" id="IPR011598">
    <property type="entry name" value="bHLH_dom"/>
</dbReference>
<feature type="compositionally biased region" description="Polar residues" evidence="6">
    <location>
        <begin position="101"/>
        <end position="119"/>
    </location>
</feature>
<dbReference type="Pfam" id="PF00010">
    <property type="entry name" value="HLH"/>
    <property type="match status" value="1"/>
</dbReference>
<keyword evidence="4" id="KW-0539">Nucleus</keyword>
<dbReference type="SUPFAM" id="SSF47459">
    <property type="entry name" value="HLH, helix-loop-helix DNA-binding domain"/>
    <property type="match status" value="1"/>
</dbReference>
<keyword evidence="10" id="KW-1185">Reference proteome</keyword>
<keyword evidence="3" id="KW-0804">Transcription</keyword>
<feature type="domain" description="ACT" evidence="8">
    <location>
        <begin position="396"/>
        <end position="471"/>
    </location>
</feature>
<evidence type="ECO:0000256" key="3">
    <source>
        <dbReference type="ARBA" id="ARBA00023163"/>
    </source>
</evidence>
<dbReference type="EMBL" id="CM026428">
    <property type="protein sequence ID" value="KAG0565722.1"/>
    <property type="molecule type" value="Genomic_DNA"/>
</dbReference>
<evidence type="ECO:0000256" key="1">
    <source>
        <dbReference type="ARBA" id="ARBA00004123"/>
    </source>
</evidence>
<feature type="region of interest" description="Disordered" evidence="6">
    <location>
        <begin position="29"/>
        <end position="54"/>
    </location>
</feature>
<reference evidence="9" key="1">
    <citation type="submission" date="2020-06" db="EMBL/GenBank/DDBJ databases">
        <title>WGS assembly of Ceratodon purpureus strain R40.</title>
        <authorList>
            <person name="Carey S.B."/>
            <person name="Jenkins J."/>
            <person name="Shu S."/>
            <person name="Lovell J.T."/>
            <person name="Sreedasyam A."/>
            <person name="Maumus F."/>
            <person name="Tiley G.P."/>
            <person name="Fernandez-Pozo N."/>
            <person name="Barry K."/>
            <person name="Chen C."/>
            <person name="Wang M."/>
            <person name="Lipzen A."/>
            <person name="Daum C."/>
            <person name="Saski C.A."/>
            <person name="Payton A.C."/>
            <person name="Mcbreen J.C."/>
            <person name="Conrad R.E."/>
            <person name="Kollar L.M."/>
            <person name="Olsson S."/>
            <person name="Huttunen S."/>
            <person name="Landis J.B."/>
            <person name="Wickett N.J."/>
            <person name="Johnson M.G."/>
            <person name="Rensing S.A."/>
            <person name="Grimwood J."/>
            <person name="Schmutz J."/>
            <person name="Mcdaniel S.F."/>
        </authorList>
    </citation>
    <scope>NUCLEOTIDE SEQUENCE</scope>
    <source>
        <strain evidence="9">R40</strain>
    </source>
</reference>
<feature type="region of interest" description="Disordered" evidence="6">
    <location>
        <begin position="309"/>
        <end position="332"/>
    </location>
</feature>
<keyword evidence="2" id="KW-0805">Transcription regulation</keyword>
<dbReference type="SMART" id="SM00353">
    <property type="entry name" value="HLH"/>
    <property type="match status" value="1"/>
</dbReference>
<comment type="caution">
    <text evidence="9">The sequence shown here is derived from an EMBL/GenBank/DDBJ whole genome shotgun (WGS) entry which is preliminary data.</text>
</comment>
<evidence type="ECO:0000256" key="6">
    <source>
        <dbReference type="SAM" id="MobiDB-lite"/>
    </source>
</evidence>
<evidence type="ECO:0000256" key="4">
    <source>
        <dbReference type="ARBA" id="ARBA00023242"/>
    </source>
</evidence>
<dbReference type="InterPro" id="IPR054502">
    <property type="entry name" value="bHLH-TF_ACT-like_plant"/>
</dbReference>
<dbReference type="Proteomes" id="UP000822688">
    <property type="component" value="Chromosome 7"/>
</dbReference>
<dbReference type="PROSITE" id="PS50888">
    <property type="entry name" value="BHLH"/>
    <property type="match status" value="1"/>
</dbReference>
<dbReference type="GO" id="GO:0043565">
    <property type="term" value="F:sequence-specific DNA binding"/>
    <property type="evidence" value="ECO:0007669"/>
    <property type="project" value="TreeGrafter"/>
</dbReference>
<dbReference type="InterPro" id="IPR002912">
    <property type="entry name" value="ACT_dom"/>
</dbReference>
<dbReference type="InterPro" id="IPR045865">
    <property type="entry name" value="ACT-like_dom_sf"/>
</dbReference>
<feature type="domain" description="BHLH" evidence="7">
    <location>
        <begin position="242"/>
        <end position="291"/>
    </location>
</feature>
<dbReference type="InterPro" id="IPR036638">
    <property type="entry name" value="HLH_DNA-bd_sf"/>
</dbReference>
<sequence>MDQDVDSDKWLAERRAAIQLPQRLLSTNVDMYRPGQPHPPPTTTQQTSTGASKHKDLLQLCSQRVNSSTMTELMKRIREEGLTERRKYSDSLLEDRRLDADQSSTDKSQEMQAECSQKNKSPRSGKHFFSSSLLEPNDAPSRSIPNAQYLARLGESSRQHQEKIDDMKSIGLDINIMSESGHVTGANSAAALPSPASEKQQMSSLNAELKRTESLSSEDLVEMEIITPGSGRSGRSRHKTTTPVSKNLVSERKRRKKLNDGLYSLRALVPKISKMDKASIVGDAIDYVRELKQEVEDIESELSEIERKAKGHASVNESSDGSMLSDCEERASLDKEVKEAGATVVTESNDDNLMDAAAKETENTKLLSENSQGLPPVSETRILNMEVDKLDEQMYHLKISCQRKPGVLVQLTQALESLDVDVLNAYHTSFQETILNTFIVEMKNLDLKEAEDVRRTLLDVAAQHGLVQASSL</sequence>
<dbReference type="CDD" id="cd04873">
    <property type="entry name" value="ACT_UUR-ACR-like"/>
    <property type="match status" value="1"/>
</dbReference>
<dbReference type="PANTHER" id="PTHR31945">
    <property type="entry name" value="TRANSCRIPTION FACTOR SCREAM2-RELATED"/>
    <property type="match status" value="1"/>
</dbReference>
<dbReference type="GO" id="GO:0005634">
    <property type="term" value="C:nucleus"/>
    <property type="evidence" value="ECO:0007669"/>
    <property type="project" value="UniProtKB-SubCell"/>
</dbReference>
<dbReference type="SUPFAM" id="SSF55021">
    <property type="entry name" value="ACT-like"/>
    <property type="match status" value="1"/>
</dbReference>
<keyword evidence="5" id="KW-0175">Coiled coil</keyword>
<evidence type="ECO:0008006" key="11">
    <source>
        <dbReference type="Google" id="ProtNLM"/>
    </source>
</evidence>
<evidence type="ECO:0000259" key="8">
    <source>
        <dbReference type="PROSITE" id="PS51671"/>
    </source>
</evidence>
<dbReference type="PANTHER" id="PTHR31945:SF144">
    <property type="entry name" value="BHLH DOMAIN-CONTAINING PROTEIN"/>
    <property type="match status" value="1"/>
</dbReference>